<dbReference type="AlphaFoldDB" id="A0A699UV38"/>
<protein>
    <submittedName>
        <fullName evidence="1">Uncharacterized protein</fullName>
    </submittedName>
</protein>
<dbReference type="EMBL" id="BKCJ011375341">
    <property type="protein sequence ID" value="GFD27222.1"/>
    <property type="molecule type" value="Genomic_DNA"/>
</dbReference>
<proteinExistence type="predicted"/>
<feature type="non-terminal residue" evidence="1">
    <location>
        <position position="1"/>
    </location>
</feature>
<evidence type="ECO:0000313" key="1">
    <source>
        <dbReference type="EMBL" id="GFD27222.1"/>
    </source>
</evidence>
<reference evidence="1" key="1">
    <citation type="journal article" date="2019" name="Sci. Rep.">
        <title>Draft genome of Tanacetum cinerariifolium, the natural source of mosquito coil.</title>
        <authorList>
            <person name="Yamashiro T."/>
            <person name="Shiraishi A."/>
            <person name="Satake H."/>
            <person name="Nakayama K."/>
        </authorList>
    </citation>
    <scope>NUCLEOTIDE SEQUENCE</scope>
</reference>
<comment type="caution">
    <text evidence="1">The sequence shown here is derived from an EMBL/GenBank/DDBJ whole genome shotgun (WGS) entry which is preliminary data.</text>
</comment>
<gene>
    <name evidence="1" type="ORF">Tci_899191</name>
</gene>
<sequence>EFIPPPSVHHNTARIYILVQAPTPLWSEAEIDRLLTIPSPPPSPLSPWSSPLPNIPSPPLPVSPPLSISSPPLPTSPTYPLGYRAVMIRLRAETPSTSHP</sequence>
<organism evidence="1">
    <name type="scientific">Tanacetum cinerariifolium</name>
    <name type="common">Dalmatian daisy</name>
    <name type="synonym">Chrysanthemum cinerariifolium</name>
    <dbReference type="NCBI Taxonomy" id="118510"/>
    <lineage>
        <taxon>Eukaryota</taxon>
        <taxon>Viridiplantae</taxon>
        <taxon>Streptophyta</taxon>
        <taxon>Embryophyta</taxon>
        <taxon>Tracheophyta</taxon>
        <taxon>Spermatophyta</taxon>
        <taxon>Magnoliopsida</taxon>
        <taxon>eudicotyledons</taxon>
        <taxon>Gunneridae</taxon>
        <taxon>Pentapetalae</taxon>
        <taxon>asterids</taxon>
        <taxon>campanulids</taxon>
        <taxon>Asterales</taxon>
        <taxon>Asteraceae</taxon>
        <taxon>Asteroideae</taxon>
        <taxon>Anthemideae</taxon>
        <taxon>Anthemidinae</taxon>
        <taxon>Tanacetum</taxon>
    </lineage>
</organism>
<name>A0A699UV38_TANCI</name>
<accession>A0A699UV38</accession>